<dbReference type="AlphaFoldDB" id="A0AA35QVR3"/>
<dbReference type="Proteomes" id="UP001174909">
    <property type="component" value="Unassembled WGS sequence"/>
</dbReference>
<reference evidence="2" key="1">
    <citation type="submission" date="2023-03" db="EMBL/GenBank/DDBJ databases">
        <authorList>
            <person name="Steffen K."/>
            <person name="Cardenas P."/>
        </authorList>
    </citation>
    <scope>NUCLEOTIDE SEQUENCE</scope>
</reference>
<dbReference type="Gene3D" id="2.60.40.10">
    <property type="entry name" value="Immunoglobulins"/>
    <property type="match status" value="2"/>
</dbReference>
<feature type="non-terminal residue" evidence="2">
    <location>
        <position position="1"/>
    </location>
</feature>
<dbReference type="PROSITE" id="PS50853">
    <property type="entry name" value="FN3"/>
    <property type="match status" value="1"/>
</dbReference>
<feature type="domain" description="Fibronectin type-III" evidence="1">
    <location>
        <begin position="13"/>
        <end position="110"/>
    </location>
</feature>
<dbReference type="CDD" id="cd00063">
    <property type="entry name" value="FN3"/>
    <property type="match status" value="1"/>
</dbReference>
<keyword evidence="3" id="KW-1185">Reference proteome</keyword>
<proteinExistence type="predicted"/>
<accession>A0AA35QVR3</accession>
<comment type="caution">
    <text evidence="2">The sequence shown here is derived from an EMBL/GenBank/DDBJ whole genome shotgun (WGS) entry which is preliminary data.</text>
</comment>
<organism evidence="2 3">
    <name type="scientific">Geodia barretti</name>
    <name type="common">Barrett's horny sponge</name>
    <dbReference type="NCBI Taxonomy" id="519541"/>
    <lineage>
        <taxon>Eukaryota</taxon>
        <taxon>Metazoa</taxon>
        <taxon>Porifera</taxon>
        <taxon>Demospongiae</taxon>
        <taxon>Heteroscleromorpha</taxon>
        <taxon>Tetractinellida</taxon>
        <taxon>Astrophorina</taxon>
        <taxon>Geodiidae</taxon>
        <taxon>Geodia</taxon>
    </lineage>
</organism>
<dbReference type="Pfam" id="PF00041">
    <property type="entry name" value="fn3"/>
    <property type="match status" value="1"/>
</dbReference>
<dbReference type="EMBL" id="CASHTH010000149">
    <property type="protein sequence ID" value="CAI7992567.1"/>
    <property type="molecule type" value="Genomic_DNA"/>
</dbReference>
<dbReference type="InterPro" id="IPR013783">
    <property type="entry name" value="Ig-like_fold"/>
</dbReference>
<name>A0AA35QVR3_GEOBA</name>
<evidence type="ECO:0000313" key="3">
    <source>
        <dbReference type="Proteomes" id="UP001174909"/>
    </source>
</evidence>
<protein>
    <recommendedName>
        <fullName evidence="1">Fibronectin type-III domain-containing protein</fullName>
    </recommendedName>
</protein>
<dbReference type="InterPro" id="IPR036116">
    <property type="entry name" value="FN3_sf"/>
</dbReference>
<sequence length="163" mass="17223">MIKYFLTDAVAYPVEAFEVRYTSDTSVTFSWSQPSIGAHLTTGYNLTCVPLLTGIPFPQSLPLLAPTRSSATLSGFFSGVRYNCSISTISQRGSSLPVSLNLATNGTAPSGSPRMLAVVPGEREVVFSWSPPPVTQRNGVITSYTLSCSPSPSSLPPTSQSGP</sequence>
<gene>
    <name evidence="2" type="ORF">GBAR_LOCUS1042</name>
</gene>
<dbReference type="InterPro" id="IPR003961">
    <property type="entry name" value="FN3_dom"/>
</dbReference>
<evidence type="ECO:0000259" key="1">
    <source>
        <dbReference type="PROSITE" id="PS50853"/>
    </source>
</evidence>
<evidence type="ECO:0000313" key="2">
    <source>
        <dbReference type="EMBL" id="CAI7992567.1"/>
    </source>
</evidence>
<dbReference type="SUPFAM" id="SSF49265">
    <property type="entry name" value="Fibronectin type III"/>
    <property type="match status" value="1"/>
</dbReference>